<protein>
    <submittedName>
        <fullName evidence="1">Uncharacterized protein</fullName>
    </submittedName>
</protein>
<comment type="caution">
    <text evidence="1">The sequence shown here is derived from an EMBL/GenBank/DDBJ whole genome shotgun (WGS) entry which is preliminary data.</text>
</comment>
<reference evidence="1 2" key="1">
    <citation type="submission" date="2016-01" db="EMBL/GenBank/DDBJ databases">
        <title>Draft Genome Sequences of Seven Thermophilic Sporeformers Isolated from Foods.</title>
        <authorList>
            <person name="Berendsen E.M."/>
            <person name="Wells-Bennik M.H."/>
            <person name="Krawcyk A.O."/>
            <person name="De Jong A."/>
            <person name="Holsappel S."/>
            <person name="Eijlander R.T."/>
            <person name="Kuipers O.P."/>
        </authorList>
    </citation>
    <scope>NUCLEOTIDE SEQUENCE [LARGE SCALE GENOMIC DNA]</scope>
    <source>
        <strain evidence="1 2">B4135</strain>
    </source>
</reference>
<sequence>MKESFSQKKTDEPSPRGHLYPIILVYGFIRQVQGFFELFAM</sequence>
<dbReference type="AlphaFoldDB" id="A0A150M1W9"/>
<dbReference type="EMBL" id="LQYT01000050">
    <property type="protein sequence ID" value="KYD18577.1"/>
    <property type="molecule type" value="Genomic_DNA"/>
</dbReference>
<organism evidence="1 2">
    <name type="scientific">Caldibacillus debilis</name>
    <dbReference type="NCBI Taxonomy" id="301148"/>
    <lineage>
        <taxon>Bacteria</taxon>
        <taxon>Bacillati</taxon>
        <taxon>Bacillota</taxon>
        <taxon>Bacilli</taxon>
        <taxon>Bacillales</taxon>
        <taxon>Bacillaceae</taxon>
        <taxon>Caldibacillus</taxon>
    </lineage>
</organism>
<name>A0A150M1W9_9BACI</name>
<dbReference type="Proteomes" id="UP000075683">
    <property type="component" value="Unassembled WGS sequence"/>
</dbReference>
<evidence type="ECO:0000313" key="1">
    <source>
        <dbReference type="EMBL" id="KYD18577.1"/>
    </source>
</evidence>
<gene>
    <name evidence="1" type="ORF">B4135_2346</name>
</gene>
<proteinExistence type="predicted"/>
<evidence type="ECO:0000313" key="2">
    <source>
        <dbReference type="Proteomes" id="UP000075683"/>
    </source>
</evidence>
<accession>A0A150M1W9</accession>